<dbReference type="OrthoDB" id="409543at2759"/>
<reference evidence="1" key="1">
    <citation type="submission" date="2017-09" db="EMBL/GenBank/DDBJ databases">
        <title>Polyketide synthases of a Diaporthe helianthi virulent isolate.</title>
        <authorList>
            <person name="Baroncelli R."/>
        </authorList>
    </citation>
    <scope>NUCLEOTIDE SEQUENCE [LARGE SCALE GENOMIC DNA]</scope>
    <source>
        <strain evidence="1">7/96</strain>
    </source>
</reference>
<protein>
    <submittedName>
        <fullName evidence="1">Capsule polysaccharide biosynthesis protein</fullName>
    </submittedName>
</protein>
<dbReference type="Proteomes" id="UP000094444">
    <property type="component" value="Unassembled WGS sequence"/>
</dbReference>
<keyword evidence="2" id="KW-1185">Reference proteome</keyword>
<dbReference type="SUPFAM" id="SSF53448">
    <property type="entry name" value="Nucleotide-diphospho-sugar transferases"/>
    <property type="match status" value="1"/>
</dbReference>
<dbReference type="InParanoid" id="A0A2P5HEY2"/>
<organism evidence="1 2">
    <name type="scientific">Diaporthe helianthi</name>
    <dbReference type="NCBI Taxonomy" id="158607"/>
    <lineage>
        <taxon>Eukaryota</taxon>
        <taxon>Fungi</taxon>
        <taxon>Dikarya</taxon>
        <taxon>Ascomycota</taxon>
        <taxon>Pezizomycotina</taxon>
        <taxon>Sordariomycetes</taxon>
        <taxon>Sordariomycetidae</taxon>
        <taxon>Diaporthales</taxon>
        <taxon>Diaporthaceae</taxon>
        <taxon>Diaporthe</taxon>
    </lineage>
</organism>
<sequence length="410" mass="47508">MTFSHKPSVREIPRDRLDTRTDEEILESLRNPLPVTSERNVWTFWDKGLGDIPSWTRRNIINWARRLPKEWNIYVLDIVPGSPLNVDNFLDKSNFYTAFNNRTIGGLNSGVWYSDIIRLASLHTHGGVWVDSGIILMRDFSQDIWQQLEDPNSPYEIAGFSADIAPVPDNDNIASWFIAARKGSPFMKQWNRVLKHIWDTPLGEEGDERERRDYHGLSTHPLFRQVKKQRVKVDHQAKYKVDPVAFNDYLHTYLSCKRVRMTVDAAAGWDGPAWWESHAMILPLRESYLTYLMTDFSGLRQFELLSAQRDVPPPQRGADWQAAEELVQALIRTCCNVKLSHGLKTTKNMHVATLWEKDEYVDYDVKEGTFAAYLRWASLHLEQVDRPLEPFDVPTTGTKIHADLLEEVEE</sequence>
<evidence type="ECO:0000313" key="1">
    <source>
        <dbReference type="EMBL" id="POS68816.1"/>
    </source>
</evidence>
<comment type="caution">
    <text evidence="1">The sequence shown here is derived from an EMBL/GenBank/DDBJ whole genome shotgun (WGS) entry which is preliminary data.</text>
</comment>
<dbReference type="AlphaFoldDB" id="A0A2P5HEY2"/>
<dbReference type="Gene3D" id="3.90.550.20">
    <property type="match status" value="1"/>
</dbReference>
<dbReference type="EMBL" id="MAVT02003115">
    <property type="protein sequence ID" value="POS68816.1"/>
    <property type="molecule type" value="Genomic_DNA"/>
</dbReference>
<accession>A0A2P5HEY2</accession>
<name>A0A2P5HEY2_DIAHE</name>
<dbReference type="Pfam" id="PF05704">
    <property type="entry name" value="Caps_synth"/>
    <property type="match status" value="1"/>
</dbReference>
<gene>
    <name evidence="1" type="ORF">DHEL01_v212790</name>
</gene>
<proteinExistence type="predicted"/>
<dbReference type="InterPro" id="IPR029044">
    <property type="entry name" value="Nucleotide-diphossugar_trans"/>
</dbReference>
<dbReference type="InterPro" id="IPR008441">
    <property type="entry name" value="AfumC-like_glycosyl_Trfase"/>
</dbReference>
<evidence type="ECO:0000313" key="2">
    <source>
        <dbReference type="Proteomes" id="UP000094444"/>
    </source>
</evidence>
<dbReference type="GO" id="GO:0016757">
    <property type="term" value="F:glycosyltransferase activity"/>
    <property type="evidence" value="ECO:0007669"/>
    <property type="project" value="InterPro"/>
</dbReference>